<evidence type="ECO:0000256" key="2">
    <source>
        <dbReference type="ARBA" id="ARBA00023136"/>
    </source>
</evidence>
<dbReference type="GO" id="GO:0012505">
    <property type="term" value="C:endomembrane system"/>
    <property type="evidence" value="ECO:0007669"/>
    <property type="project" value="UniProtKB-SubCell"/>
</dbReference>
<comment type="caution">
    <text evidence="3">The sequence shown here is derived from an EMBL/GenBank/DDBJ whole genome shotgun (WGS) entry which is preliminary data.</text>
</comment>
<keyword evidence="4" id="KW-1185">Reference proteome</keyword>
<comment type="subcellular location">
    <subcellularLocation>
        <location evidence="1">Endomembrane system</location>
    </subcellularLocation>
</comment>
<dbReference type="EMBL" id="PKPP01020818">
    <property type="protein sequence ID" value="PWA35045.1"/>
    <property type="molecule type" value="Genomic_DNA"/>
</dbReference>
<evidence type="ECO:0000313" key="4">
    <source>
        <dbReference type="Proteomes" id="UP000245207"/>
    </source>
</evidence>
<sequence>MASQSTPSTDSPTLNKLATRSAATTTFTSEVFDTEVVPASLQQIAPILRVANEIQHDRPRVAYLWEYGSPYSVHNFPENESSLAARIKKSDGREIESYYKQYYEKYVMALDQGDKADRAQLGKAYQVAGVLFDVLCSVNKSEKAEEVPAYIIESARDIEAKQVIYAPYNILPLDSAGESQCIMQFDEVLTNSFSALLTFLNV</sequence>
<evidence type="ECO:0000313" key="3">
    <source>
        <dbReference type="EMBL" id="PWA35045.1"/>
    </source>
</evidence>
<proteinExistence type="predicted"/>
<name>A0A2U1KE39_ARTAN</name>
<keyword evidence="2" id="KW-0472">Membrane</keyword>
<dbReference type="InterPro" id="IPR023175">
    <property type="entry name" value="Vta1/CALS_N_sf"/>
</dbReference>
<organism evidence="3 4">
    <name type="scientific">Artemisia annua</name>
    <name type="common">Sweet wormwood</name>
    <dbReference type="NCBI Taxonomy" id="35608"/>
    <lineage>
        <taxon>Eukaryota</taxon>
        <taxon>Viridiplantae</taxon>
        <taxon>Streptophyta</taxon>
        <taxon>Embryophyta</taxon>
        <taxon>Tracheophyta</taxon>
        <taxon>Spermatophyta</taxon>
        <taxon>Magnoliopsida</taxon>
        <taxon>eudicotyledons</taxon>
        <taxon>Gunneridae</taxon>
        <taxon>Pentapetalae</taxon>
        <taxon>asterids</taxon>
        <taxon>campanulids</taxon>
        <taxon>Asterales</taxon>
        <taxon>Asteraceae</taxon>
        <taxon>Asteroideae</taxon>
        <taxon>Anthemideae</taxon>
        <taxon>Artemisiinae</taxon>
        <taxon>Artemisia</taxon>
    </lineage>
</organism>
<dbReference type="STRING" id="35608.A0A2U1KE39"/>
<accession>A0A2U1KE39</accession>
<dbReference type="Gene3D" id="1.25.40.270">
    <property type="entry name" value="Vacuolar protein sorting-associated protein vta1"/>
    <property type="match status" value="2"/>
</dbReference>
<dbReference type="Proteomes" id="UP000245207">
    <property type="component" value="Unassembled WGS sequence"/>
</dbReference>
<gene>
    <name evidence="3" type="ORF">CTI12_AA613170</name>
</gene>
<evidence type="ECO:0000256" key="1">
    <source>
        <dbReference type="ARBA" id="ARBA00004308"/>
    </source>
</evidence>
<reference evidence="3 4" key="1">
    <citation type="journal article" date="2018" name="Mol. Plant">
        <title>The genome of Artemisia annua provides insight into the evolution of Asteraceae family and artemisinin biosynthesis.</title>
        <authorList>
            <person name="Shen Q."/>
            <person name="Zhang L."/>
            <person name="Liao Z."/>
            <person name="Wang S."/>
            <person name="Yan T."/>
            <person name="Shi P."/>
            <person name="Liu M."/>
            <person name="Fu X."/>
            <person name="Pan Q."/>
            <person name="Wang Y."/>
            <person name="Lv Z."/>
            <person name="Lu X."/>
            <person name="Zhang F."/>
            <person name="Jiang W."/>
            <person name="Ma Y."/>
            <person name="Chen M."/>
            <person name="Hao X."/>
            <person name="Li L."/>
            <person name="Tang Y."/>
            <person name="Lv G."/>
            <person name="Zhou Y."/>
            <person name="Sun X."/>
            <person name="Brodelius P.E."/>
            <person name="Rose J.K.C."/>
            <person name="Tang K."/>
        </authorList>
    </citation>
    <scope>NUCLEOTIDE SEQUENCE [LARGE SCALE GENOMIC DNA]</scope>
    <source>
        <strain evidence="4">cv. Huhao1</strain>
        <tissue evidence="3">Leaf</tissue>
    </source>
</reference>
<protein>
    <submittedName>
        <fullName evidence="3">1,3-beta-glucan synthase subunit FKS1-like, domain-1</fullName>
    </submittedName>
</protein>
<dbReference type="AlphaFoldDB" id="A0A2U1KE39"/>
<dbReference type="OrthoDB" id="1880850at2759"/>